<proteinExistence type="predicted"/>
<gene>
    <name evidence="3" type="ORF">ACFX5D_11650</name>
</gene>
<protein>
    <submittedName>
        <fullName evidence="3">DUF2157 domain-containing protein</fullName>
    </submittedName>
</protein>
<dbReference type="Pfam" id="PF09925">
    <property type="entry name" value="DUF2157"/>
    <property type="match status" value="1"/>
</dbReference>
<dbReference type="EMBL" id="JBHZQA010000007">
    <property type="protein sequence ID" value="MFE3848616.1"/>
    <property type="molecule type" value="Genomic_DNA"/>
</dbReference>
<name>A0ABW6HNL5_9FLAO</name>
<evidence type="ECO:0000313" key="4">
    <source>
        <dbReference type="Proteomes" id="UP001600039"/>
    </source>
</evidence>
<dbReference type="Proteomes" id="UP001600039">
    <property type="component" value="Unassembled WGS sequence"/>
</dbReference>
<organism evidence="3 4">
    <name type="scientific">Flavobacterium fructosi</name>
    <dbReference type="NCBI Taxonomy" id="3230416"/>
    <lineage>
        <taxon>Bacteria</taxon>
        <taxon>Pseudomonadati</taxon>
        <taxon>Bacteroidota</taxon>
        <taxon>Flavobacteriia</taxon>
        <taxon>Flavobacteriales</taxon>
        <taxon>Flavobacteriaceae</taxon>
        <taxon>Flavobacterium</taxon>
    </lineage>
</organism>
<keyword evidence="4" id="KW-1185">Reference proteome</keyword>
<sequence length="83" mass="9147">MSYKITNELQELLKANVVTEETAKKLAVFDEKQEGNQNKLSSVFGILGVILVGLGVILVFAHNWDTLSRVTKTLLSFLPLLTG</sequence>
<feature type="transmembrane region" description="Helical" evidence="1">
    <location>
        <begin position="40"/>
        <end position="61"/>
    </location>
</feature>
<keyword evidence="1" id="KW-0812">Transmembrane</keyword>
<reference evidence="3 4" key="1">
    <citation type="submission" date="2024-06" db="EMBL/GenBank/DDBJ databases">
        <title>Flavobacterium spp. isolated from glacier.</title>
        <authorList>
            <person name="Han D."/>
        </authorList>
    </citation>
    <scope>NUCLEOTIDE SEQUENCE [LARGE SCALE GENOMIC DNA]</scope>
    <source>
        <strain evidence="3 4">LB3P45</strain>
    </source>
</reference>
<dbReference type="InterPro" id="IPR018677">
    <property type="entry name" value="DUF2157"/>
</dbReference>
<evidence type="ECO:0000259" key="2">
    <source>
        <dbReference type="Pfam" id="PF09925"/>
    </source>
</evidence>
<dbReference type="RefSeq" id="WP_379858360.1">
    <property type="nucleotide sequence ID" value="NZ_JBHZQA010000007.1"/>
</dbReference>
<evidence type="ECO:0000256" key="1">
    <source>
        <dbReference type="SAM" id="Phobius"/>
    </source>
</evidence>
<comment type="caution">
    <text evidence="3">The sequence shown here is derived from an EMBL/GenBank/DDBJ whole genome shotgun (WGS) entry which is preliminary data.</text>
</comment>
<keyword evidence="1" id="KW-1133">Transmembrane helix</keyword>
<keyword evidence="1" id="KW-0472">Membrane</keyword>
<evidence type="ECO:0000313" key="3">
    <source>
        <dbReference type="EMBL" id="MFE3848616.1"/>
    </source>
</evidence>
<accession>A0ABW6HNL5</accession>
<feature type="domain" description="DUF2157" evidence="2">
    <location>
        <begin position="11"/>
        <end position="82"/>
    </location>
</feature>